<dbReference type="InterPro" id="IPR005702">
    <property type="entry name" value="Wzc-like_C"/>
</dbReference>
<keyword evidence="5" id="KW-1003">Cell membrane</keyword>
<dbReference type="PANTHER" id="PTHR32309:SF13">
    <property type="entry name" value="FERRIC ENTEROBACTIN TRANSPORT PROTEIN FEPE"/>
    <property type="match status" value="1"/>
</dbReference>
<comment type="catalytic activity">
    <reaction evidence="15">
        <text>L-tyrosyl-[protein] + ATP = O-phospho-L-tyrosyl-[protein] + ADP + H(+)</text>
        <dbReference type="Rhea" id="RHEA:10596"/>
        <dbReference type="Rhea" id="RHEA-COMP:10136"/>
        <dbReference type="Rhea" id="RHEA-COMP:20101"/>
        <dbReference type="ChEBI" id="CHEBI:15378"/>
        <dbReference type="ChEBI" id="CHEBI:30616"/>
        <dbReference type="ChEBI" id="CHEBI:46858"/>
        <dbReference type="ChEBI" id="CHEBI:61978"/>
        <dbReference type="ChEBI" id="CHEBI:456216"/>
        <dbReference type="EC" id="2.7.10.2"/>
    </reaction>
</comment>
<dbReference type="CDD" id="cd05387">
    <property type="entry name" value="BY-kinase"/>
    <property type="match status" value="1"/>
</dbReference>
<evidence type="ECO:0000256" key="5">
    <source>
        <dbReference type="ARBA" id="ARBA00022475"/>
    </source>
</evidence>
<dbReference type="GO" id="GO:0005524">
    <property type="term" value="F:ATP binding"/>
    <property type="evidence" value="ECO:0007669"/>
    <property type="project" value="UniProtKB-KW"/>
</dbReference>
<reference evidence="19" key="2">
    <citation type="submission" date="2020-09" db="EMBL/GenBank/DDBJ databases">
        <authorList>
            <person name="Sun Q."/>
            <person name="Zhou Y."/>
        </authorList>
    </citation>
    <scope>NUCLEOTIDE SEQUENCE</scope>
    <source>
        <strain evidence="19">CGMCC 1.15343</strain>
    </source>
</reference>
<keyword evidence="9" id="KW-0547">Nucleotide-binding</keyword>
<dbReference type="EMBL" id="BMIL01000005">
    <property type="protein sequence ID" value="GGC64463.1"/>
    <property type="molecule type" value="Genomic_DNA"/>
</dbReference>
<dbReference type="SUPFAM" id="SSF52540">
    <property type="entry name" value="P-loop containing nucleoside triphosphate hydrolases"/>
    <property type="match status" value="1"/>
</dbReference>
<evidence type="ECO:0000256" key="3">
    <source>
        <dbReference type="ARBA" id="ARBA00008883"/>
    </source>
</evidence>
<dbReference type="RefSeq" id="WP_188626511.1">
    <property type="nucleotide sequence ID" value="NZ_BMIL01000005.1"/>
</dbReference>
<comment type="similarity">
    <text evidence="3">Belongs to the etk/wzc family.</text>
</comment>
<feature type="domain" description="AAA" evidence="18">
    <location>
        <begin position="577"/>
        <end position="703"/>
    </location>
</feature>
<keyword evidence="14" id="KW-0829">Tyrosine-protein kinase</keyword>
<comment type="caution">
    <text evidence="19">The sequence shown here is derived from an EMBL/GenBank/DDBJ whole genome shotgun (WGS) entry which is preliminary data.</text>
</comment>
<sequence length="785" mass="87072">MSSKKNTQVMTEFEDDFRLENLLRKFWAKWYWFLASILVCFGIAYYIAQKQTPLYLVSAKVQINDPKRGGQTAETQLLGELGSMASASVANESEILQTRYLMESVATDLKLNVTYYEKGSLRNAELYAPPFVVDIVEPIDTIRGRSLEVSFAAEDKISIKSDVLDTTVAYNKPFKLGGVGTVQILKAESKPVENTTYVVGITSIDKVVESLQGSFTILPGTAASVINITLNHPVPKKGEDILNRLLKNYVETNVNDRNRLADSAYAFIQARLQYLGGELGSLESNIQGFRQRNKITEMSKQSSELISNSSQYLNELAKVETQLSVLSSLEDYMRKNAKGSSIVPSSLVVSDPLFSNLVEKHNSLILERDRRLMSVTETNPIIVNLNQQIASTNSDMLASLNSSKNSLGITRNRLMAQLRNVEGQVQEVPKNERNYLDLARQQKIKEELFIFLMQKGEETAISKTYNTPNSTNIDPPKSGTSPISPNKMIYYAAGILMGLLIPAGSIYGQYLLNSKIDTKADIVKRTSVPVIAEIGHSGDVKNLIVGNMTRSAIAEQFRALRTNLSFYINKPKGNLILVTSGSSGEGKSFASINLGNVLALSGKKVLLMELDLRKPSLSTKFGIDNQFGFTNFVNDTKVLAKDVIRPLSVHENMYIISSGDVPTNPAEMLLSSRAGELIEELRSMFDFIIIDAPPVGVVTDAQLLGEYADFCLYVVRHNYTEKAQLEIVEDLNANNRMKQLGILVNDIKTGNGNSYGYGYGYNYGSYGHEDGRGVRRKFNSLFKKS</sequence>
<dbReference type="InterPro" id="IPR050445">
    <property type="entry name" value="Bact_polysacc_biosynth/exp"/>
</dbReference>
<dbReference type="Gene3D" id="3.40.50.300">
    <property type="entry name" value="P-loop containing nucleotide triphosphate hydrolases"/>
    <property type="match status" value="1"/>
</dbReference>
<keyword evidence="12 16" id="KW-1133">Transmembrane helix</keyword>
<dbReference type="AlphaFoldDB" id="A0A916UAD3"/>
<keyword evidence="20" id="KW-1185">Reference proteome</keyword>
<keyword evidence="8 16" id="KW-0812">Transmembrane</keyword>
<comment type="similarity">
    <text evidence="2">Belongs to the CpsD/CapB family.</text>
</comment>
<evidence type="ECO:0000259" key="17">
    <source>
        <dbReference type="Pfam" id="PF02706"/>
    </source>
</evidence>
<evidence type="ECO:0000256" key="13">
    <source>
        <dbReference type="ARBA" id="ARBA00023136"/>
    </source>
</evidence>
<dbReference type="GO" id="GO:0004715">
    <property type="term" value="F:non-membrane spanning protein tyrosine kinase activity"/>
    <property type="evidence" value="ECO:0007669"/>
    <property type="project" value="UniProtKB-EC"/>
</dbReference>
<keyword evidence="13 16" id="KW-0472">Membrane</keyword>
<evidence type="ECO:0000256" key="16">
    <source>
        <dbReference type="SAM" id="Phobius"/>
    </source>
</evidence>
<evidence type="ECO:0000313" key="20">
    <source>
        <dbReference type="Proteomes" id="UP000651668"/>
    </source>
</evidence>
<evidence type="ECO:0000256" key="15">
    <source>
        <dbReference type="ARBA" id="ARBA00051245"/>
    </source>
</evidence>
<dbReference type="Pfam" id="PF13614">
    <property type="entry name" value="AAA_31"/>
    <property type="match status" value="1"/>
</dbReference>
<dbReference type="InterPro" id="IPR027417">
    <property type="entry name" value="P-loop_NTPase"/>
</dbReference>
<protein>
    <recommendedName>
        <fullName evidence="4">non-specific protein-tyrosine kinase</fullName>
        <ecNumber evidence="4">2.7.10.2</ecNumber>
    </recommendedName>
</protein>
<dbReference type="InterPro" id="IPR025669">
    <property type="entry name" value="AAA_dom"/>
</dbReference>
<evidence type="ECO:0000256" key="12">
    <source>
        <dbReference type="ARBA" id="ARBA00022989"/>
    </source>
</evidence>
<evidence type="ECO:0000256" key="11">
    <source>
        <dbReference type="ARBA" id="ARBA00022840"/>
    </source>
</evidence>
<reference evidence="19" key="1">
    <citation type="journal article" date="2014" name="Int. J. Syst. Evol. Microbiol.">
        <title>Complete genome sequence of Corynebacterium casei LMG S-19264T (=DSM 44701T), isolated from a smear-ripened cheese.</title>
        <authorList>
            <consortium name="US DOE Joint Genome Institute (JGI-PGF)"/>
            <person name="Walter F."/>
            <person name="Albersmeier A."/>
            <person name="Kalinowski J."/>
            <person name="Ruckert C."/>
        </authorList>
    </citation>
    <scope>NUCLEOTIDE SEQUENCE</scope>
    <source>
        <strain evidence="19">CGMCC 1.15343</strain>
    </source>
</reference>
<comment type="subcellular location">
    <subcellularLocation>
        <location evidence="1">Cell inner membrane</location>
        <topology evidence="1">Multi-pass membrane protein</topology>
    </subcellularLocation>
</comment>
<gene>
    <name evidence="19" type="ORF">GCM10011387_17590</name>
</gene>
<keyword evidence="6" id="KW-0997">Cell inner membrane</keyword>
<evidence type="ECO:0000256" key="1">
    <source>
        <dbReference type="ARBA" id="ARBA00004429"/>
    </source>
</evidence>
<dbReference type="EC" id="2.7.10.2" evidence="4"/>
<feature type="transmembrane region" description="Helical" evidence="16">
    <location>
        <begin position="30"/>
        <end position="48"/>
    </location>
</feature>
<evidence type="ECO:0000256" key="9">
    <source>
        <dbReference type="ARBA" id="ARBA00022741"/>
    </source>
</evidence>
<evidence type="ECO:0000256" key="8">
    <source>
        <dbReference type="ARBA" id="ARBA00022692"/>
    </source>
</evidence>
<dbReference type="GO" id="GO:0005886">
    <property type="term" value="C:plasma membrane"/>
    <property type="evidence" value="ECO:0007669"/>
    <property type="project" value="UniProtKB-SubCell"/>
</dbReference>
<evidence type="ECO:0000256" key="2">
    <source>
        <dbReference type="ARBA" id="ARBA00007316"/>
    </source>
</evidence>
<dbReference type="NCBIfam" id="TIGR01007">
    <property type="entry name" value="eps_fam"/>
    <property type="match status" value="1"/>
</dbReference>
<dbReference type="PANTHER" id="PTHR32309">
    <property type="entry name" value="TYROSINE-PROTEIN KINASE"/>
    <property type="match status" value="1"/>
</dbReference>
<organism evidence="19 20">
    <name type="scientific">Pedobacter quisquiliarum</name>
    <dbReference type="NCBI Taxonomy" id="1834438"/>
    <lineage>
        <taxon>Bacteria</taxon>
        <taxon>Pseudomonadati</taxon>
        <taxon>Bacteroidota</taxon>
        <taxon>Sphingobacteriia</taxon>
        <taxon>Sphingobacteriales</taxon>
        <taxon>Sphingobacteriaceae</taxon>
        <taxon>Pedobacter</taxon>
    </lineage>
</organism>
<dbReference type="Pfam" id="PF02706">
    <property type="entry name" value="Wzz"/>
    <property type="match status" value="1"/>
</dbReference>
<evidence type="ECO:0000256" key="7">
    <source>
        <dbReference type="ARBA" id="ARBA00022679"/>
    </source>
</evidence>
<keyword evidence="10 19" id="KW-0418">Kinase</keyword>
<proteinExistence type="inferred from homology"/>
<dbReference type="InterPro" id="IPR003856">
    <property type="entry name" value="LPS_length_determ_N"/>
</dbReference>
<evidence type="ECO:0000259" key="18">
    <source>
        <dbReference type="Pfam" id="PF13614"/>
    </source>
</evidence>
<dbReference type="Proteomes" id="UP000651668">
    <property type="component" value="Unassembled WGS sequence"/>
</dbReference>
<evidence type="ECO:0000256" key="14">
    <source>
        <dbReference type="ARBA" id="ARBA00023137"/>
    </source>
</evidence>
<name>A0A916UAD3_9SPHI</name>
<evidence type="ECO:0000256" key="6">
    <source>
        <dbReference type="ARBA" id="ARBA00022519"/>
    </source>
</evidence>
<keyword evidence="7" id="KW-0808">Transferase</keyword>
<keyword evidence="11" id="KW-0067">ATP-binding</keyword>
<feature type="domain" description="Polysaccharide chain length determinant N-terminal" evidence="17">
    <location>
        <begin position="16"/>
        <end position="109"/>
    </location>
</feature>
<evidence type="ECO:0000313" key="19">
    <source>
        <dbReference type="EMBL" id="GGC64463.1"/>
    </source>
</evidence>
<evidence type="ECO:0000256" key="4">
    <source>
        <dbReference type="ARBA" id="ARBA00011903"/>
    </source>
</evidence>
<evidence type="ECO:0000256" key="10">
    <source>
        <dbReference type="ARBA" id="ARBA00022777"/>
    </source>
</evidence>
<accession>A0A916UAD3</accession>